<name>A0A510HI71_9ACTN</name>
<dbReference type="PANTHER" id="PTHR21660:SF1">
    <property type="entry name" value="ACYL-COENZYME A THIOESTERASE 13"/>
    <property type="match status" value="1"/>
</dbReference>
<keyword evidence="2" id="KW-0378">Hydrolase</keyword>
<dbReference type="Pfam" id="PF03061">
    <property type="entry name" value="4HBT"/>
    <property type="match status" value="1"/>
</dbReference>
<dbReference type="InterPro" id="IPR003736">
    <property type="entry name" value="PAAI_dom"/>
</dbReference>
<dbReference type="NCBIfam" id="TIGR00369">
    <property type="entry name" value="unchar_dom_1"/>
    <property type="match status" value="1"/>
</dbReference>
<feature type="domain" description="Thioesterase" evidence="3">
    <location>
        <begin position="57"/>
        <end position="131"/>
    </location>
</feature>
<organism evidence="4 5">
    <name type="scientific">Rubrobacter xylanophilus</name>
    <dbReference type="NCBI Taxonomy" id="49319"/>
    <lineage>
        <taxon>Bacteria</taxon>
        <taxon>Bacillati</taxon>
        <taxon>Actinomycetota</taxon>
        <taxon>Rubrobacteria</taxon>
        <taxon>Rubrobacterales</taxon>
        <taxon>Rubrobacteraceae</taxon>
        <taxon>Rubrobacter</taxon>
    </lineage>
</organism>
<comment type="similarity">
    <text evidence="1">Belongs to the thioesterase PaaI family.</text>
</comment>
<evidence type="ECO:0000313" key="5">
    <source>
        <dbReference type="Proteomes" id="UP000318065"/>
    </source>
</evidence>
<dbReference type="AlphaFoldDB" id="A0A510HI71"/>
<dbReference type="PANTHER" id="PTHR21660">
    <property type="entry name" value="THIOESTERASE SUPERFAMILY MEMBER-RELATED"/>
    <property type="match status" value="1"/>
</dbReference>
<dbReference type="Gene3D" id="3.10.129.10">
    <property type="entry name" value="Hotdog Thioesterase"/>
    <property type="match status" value="1"/>
</dbReference>
<keyword evidence="5" id="KW-1185">Reference proteome</keyword>
<dbReference type="RefSeq" id="WP_143527706.1">
    <property type="nucleotide sequence ID" value="NZ_AP019791.1"/>
</dbReference>
<dbReference type="SUPFAM" id="SSF54637">
    <property type="entry name" value="Thioesterase/thiol ester dehydrase-isomerase"/>
    <property type="match status" value="1"/>
</dbReference>
<sequence length="148" mass="15902">MKDGNGGLSAEQLSALSRHFEEDITFSRHMGARVKDVEPGRATLYIDVEEFHMNGAGSLHGGVYASLIDNAMGLALIALVGVRTATVNLNVHFLGPVKEGRISCTAEVVHRSRRLATLEARVCNGEGELVALGTGTFRVFEQRGNPLV</sequence>
<evidence type="ECO:0000256" key="2">
    <source>
        <dbReference type="ARBA" id="ARBA00022801"/>
    </source>
</evidence>
<dbReference type="CDD" id="cd03443">
    <property type="entry name" value="PaaI_thioesterase"/>
    <property type="match status" value="1"/>
</dbReference>
<reference evidence="4" key="1">
    <citation type="journal article" date="2019" name="Microbiol. Resour. Announc.">
        <title>Complete Genome Sequence of Rubrobacter xylanophilus Strain AA3-22, Isolated from Arima Onsen in Japan.</title>
        <authorList>
            <person name="Tomariguchi N."/>
            <person name="Miyazaki K."/>
        </authorList>
    </citation>
    <scope>NUCLEOTIDE SEQUENCE [LARGE SCALE GENOMIC DNA]</scope>
    <source>
        <strain evidence="4">AA3-22</strain>
    </source>
</reference>
<dbReference type="InterPro" id="IPR029069">
    <property type="entry name" value="HotDog_dom_sf"/>
</dbReference>
<evidence type="ECO:0000259" key="3">
    <source>
        <dbReference type="Pfam" id="PF03061"/>
    </source>
</evidence>
<dbReference type="InterPro" id="IPR006683">
    <property type="entry name" value="Thioestr_dom"/>
</dbReference>
<protein>
    <recommendedName>
        <fullName evidence="3">Thioesterase domain-containing protein</fullName>
    </recommendedName>
</protein>
<dbReference type="OrthoDB" id="9813282at2"/>
<dbReference type="Proteomes" id="UP000318065">
    <property type="component" value="Chromosome"/>
</dbReference>
<dbReference type="InterPro" id="IPR039298">
    <property type="entry name" value="ACOT13"/>
</dbReference>
<dbReference type="EMBL" id="AP019791">
    <property type="protein sequence ID" value="BBL79690.1"/>
    <property type="molecule type" value="Genomic_DNA"/>
</dbReference>
<evidence type="ECO:0000313" key="4">
    <source>
        <dbReference type="EMBL" id="BBL79690.1"/>
    </source>
</evidence>
<dbReference type="GO" id="GO:0047617">
    <property type="term" value="F:fatty acyl-CoA hydrolase activity"/>
    <property type="evidence" value="ECO:0007669"/>
    <property type="project" value="InterPro"/>
</dbReference>
<evidence type="ECO:0000256" key="1">
    <source>
        <dbReference type="ARBA" id="ARBA00008324"/>
    </source>
</evidence>
<proteinExistence type="inferred from homology"/>
<gene>
    <name evidence="4" type="ORF">RxyAA322_15440</name>
</gene>
<accession>A0A510HI71</accession>